<evidence type="ECO:0000313" key="1">
    <source>
        <dbReference type="EMBL" id="PTX47000.1"/>
    </source>
</evidence>
<protein>
    <submittedName>
        <fullName evidence="1">Uncharacterized protein</fullName>
    </submittedName>
</protein>
<evidence type="ECO:0000313" key="2">
    <source>
        <dbReference type="Proteomes" id="UP000244224"/>
    </source>
</evidence>
<dbReference type="AlphaFoldDB" id="A0A2T6AT49"/>
<reference evidence="1 2" key="1">
    <citation type="submission" date="2018-04" db="EMBL/GenBank/DDBJ databases">
        <title>Genomic Encyclopedia of Archaeal and Bacterial Type Strains, Phase II (KMG-II): from individual species to whole genera.</title>
        <authorList>
            <person name="Goeker M."/>
        </authorList>
    </citation>
    <scope>NUCLEOTIDE SEQUENCE [LARGE SCALE GENOMIC DNA]</scope>
    <source>
        <strain evidence="1 2">DSM 21823</strain>
    </source>
</reference>
<dbReference type="Proteomes" id="UP000244224">
    <property type="component" value="Unassembled WGS sequence"/>
</dbReference>
<gene>
    <name evidence="1" type="ORF">C8N34_11420</name>
</gene>
<comment type="caution">
    <text evidence="1">The sequence shown here is derived from an EMBL/GenBank/DDBJ whole genome shotgun (WGS) entry which is preliminary data.</text>
</comment>
<keyword evidence="2" id="KW-1185">Reference proteome</keyword>
<dbReference type="EMBL" id="QBKP01000014">
    <property type="protein sequence ID" value="PTX47000.1"/>
    <property type="molecule type" value="Genomic_DNA"/>
</dbReference>
<dbReference type="RefSeq" id="WP_145693650.1">
    <property type="nucleotide sequence ID" value="NZ_QBKP01000014.1"/>
</dbReference>
<name>A0A2T6AT49_9RHOB</name>
<accession>A0A2T6AT49</accession>
<sequence length="110" mass="11753">MILGPIFRRRGATQQTPVMVSRMAVAVVHAASRTFSNADVSLAALVAARRMIRQPGRSDVSLASLTAARRMTPQTGAAAPSLATLTVARKMDEPDTDPHVSRMFVAVVHT</sequence>
<proteinExistence type="predicted"/>
<organism evidence="1 2">
    <name type="scientific">Gemmobacter caeni</name>
    <dbReference type="NCBI Taxonomy" id="589035"/>
    <lineage>
        <taxon>Bacteria</taxon>
        <taxon>Pseudomonadati</taxon>
        <taxon>Pseudomonadota</taxon>
        <taxon>Alphaproteobacteria</taxon>
        <taxon>Rhodobacterales</taxon>
        <taxon>Paracoccaceae</taxon>
        <taxon>Gemmobacter</taxon>
    </lineage>
</organism>